<evidence type="ECO:0000256" key="2">
    <source>
        <dbReference type="NCBIfam" id="TIGR00210"/>
    </source>
</evidence>
<dbReference type="EMBL" id="CP146598">
    <property type="protein sequence ID" value="WWY02591.1"/>
    <property type="molecule type" value="Genomic_DNA"/>
</dbReference>
<feature type="transmembrane region" description="Helical" evidence="1">
    <location>
        <begin position="96"/>
        <end position="120"/>
    </location>
</feature>
<dbReference type="AlphaFoldDB" id="A0A9X4E3R0"/>
<dbReference type="GO" id="GO:0015501">
    <property type="term" value="F:glutamate:sodium symporter activity"/>
    <property type="evidence" value="ECO:0007669"/>
    <property type="project" value="UniProtKB-UniRule"/>
</dbReference>
<organism evidence="3">
    <name type="scientific">Neisseria leonii</name>
    <dbReference type="NCBI Taxonomy" id="2995413"/>
    <lineage>
        <taxon>Bacteria</taxon>
        <taxon>Pseudomonadati</taxon>
        <taxon>Pseudomonadota</taxon>
        <taxon>Betaproteobacteria</taxon>
        <taxon>Neisseriales</taxon>
        <taxon>Neisseriaceae</taxon>
        <taxon>Neisseria</taxon>
    </lineage>
</organism>
<reference evidence="3" key="1">
    <citation type="submission" date="2022-10" db="EMBL/GenBank/DDBJ databases">
        <authorList>
            <person name="Boutroux M."/>
        </authorList>
    </citation>
    <scope>NUCLEOTIDE SEQUENCE</scope>
    <source>
        <strain evidence="3">51.81</strain>
    </source>
</reference>
<keyword evidence="1" id="KW-0915">Sodium</keyword>
<feature type="transmembrane region" description="Helical" evidence="1">
    <location>
        <begin position="218"/>
        <end position="236"/>
    </location>
</feature>
<sequence length="402" mass="42599">MTTFSFDSLTTLLISVLCLLAGVYLKNRSRLLQKFCIPSPVIGGFLVSLSVWLLLSFNLAEIRFDTSLQNPLMVAFFTTVGLEGSLKVLRSGDKTLLMYLGICWVLALFQNTFGAALAAALGEHPVIGVMAGAVSLTGGHGGAATFGAMAEALGVPSASVAAVSSATFGLIAGSLLGGPAAHYLIRRHRIAPPSRPDTGIQDTLQRPSENAARCTPQHFLSMLALILGIMTAGRFLSEWFTGLTGFVLPAYVGAMLVAVLVRNLHDCTGLLPLHPPAVHLISETSLGLFLGMAMISLKIWQLQSIAAPLLLILFLQTAVLSALAIFIVFRLLGRDYDAAVMCAGLMGHGLGATPNGMANMSAVCERYRAHSAKAFMIVPLSGAVLIDIVAIPYHTYLINLFT</sequence>
<keyword evidence="1" id="KW-1003">Cell membrane</keyword>
<dbReference type="PANTHER" id="PTHR36178:SF1">
    <property type="entry name" value="SODIUM_GLUTAMATE SYMPORTER"/>
    <property type="match status" value="1"/>
</dbReference>
<name>A0A9X4E3R0_9NEIS</name>
<reference evidence="4" key="2">
    <citation type="submission" date="2024-02" db="EMBL/GenBank/DDBJ databases">
        <title>Neisseria leonii sp. nov.</title>
        <authorList>
            <person name="Boutroux M."/>
            <person name="Favre-Rochex S."/>
            <person name="Gorgette O."/>
            <person name="Touak G."/>
            <person name="Muhle E."/>
            <person name="Chesneau O."/>
            <person name="Clermont D."/>
            <person name="Rahi P."/>
        </authorList>
    </citation>
    <scope>NUCLEOTIDE SEQUENCE</scope>
    <source>
        <strain evidence="4">51.81</strain>
    </source>
</reference>
<feature type="transmembrane region" description="Helical" evidence="1">
    <location>
        <begin position="277"/>
        <end position="297"/>
    </location>
</feature>
<dbReference type="InterPro" id="IPR004445">
    <property type="entry name" value="GltS"/>
</dbReference>
<dbReference type="NCBIfam" id="TIGR00210">
    <property type="entry name" value="gltS"/>
    <property type="match status" value="1"/>
</dbReference>
<feature type="transmembrane region" description="Helical" evidence="1">
    <location>
        <begin position="309"/>
        <end position="332"/>
    </location>
</feature>
<dbReference type="GO" id="GO:0015813">
    <property type="term" value="P:L-glutamate transmembrane transport"/>
    <property type="evidence" value="ECO:0007669"/>
    <property type="project" value="UniProtKB-UniRule"/>
</dbReference>
<evidence type="ECO:0000256" key="1">
    <source>
        <dbReference type="HAMAP-Rule" id="MF_02062"/>
    </source>
</evidence>
<feature type="transmembrane region" description="Helical" evidence="1">
    <location>
        <begin position="37"/>
        <end position="60"/>
    </location>
</feature>
<dbReference type="Proteomes" id="UP001149607">
    <property type="component" value="Chromosome"/>
</dbReference>
<evidence type="ECO:0000313" key="4">
    <source>
        <dbReference type="EMBL" id="WWY02591.1"/>
    </source>
</evidence>
<dbReference type="PANTHER" id="PTHR36178">
    <property type="entry name" value="SLR0625 PROTEIN"/>
    <property type="match status" value="1"/>
</dbReference>
<evidence type="ECO:0000313" key="5">
    <source>
        <dbReference type="Proteomes" id="UP001149607"/>
    </source>
</evidence>
<feature type="transmembrane region" description="Helical" evidence="1">
    <location>
        <begin position="6"/>
        <end position="25"/>
    </location>
</feature>
<protein>
    <recommendedName>
        <fullName evidence="1 2">Sodium/glutamate symporter</fullName>
    </recommendedName>
</protein>
<comment type="subcellular location">
    <subcellularLocation>
        <location evidence="1">Cell inner membrane</location>
        <topology evidence="1">Multi-pass membrane protein</topology>
    </subcellularLocation>
</comment>
<feature type="transmembrane region" description="Helical" evidence="1">
    <location>
        <begin position="126"/>
        <end position="148"/>
    </location>
</feature>
<feature type="transmembrane region" description="Helical" evidence="1">
    <location>
        <begin position="243"/>
        <end position="265"/>
    </location>
</feature>
<evidence type="ECO:0000313" key="3">
    <source>
        <dbReference type="EMBL" id="MDD9327421.1"/>
    </source>
</evidence>
<dbReference type="HAMAP" id="MF_02062">
    <property type="entry name" value="GltS"/>
    <property type="match status" value="1"/>
</dbReference>
<comment type="similarity">
    <text evidence="1">Belongs to the glutamate:Na(+) symporter (ESS) (TC 2.A.27) family.</text>
</comment>
<comment type="function">
    <text evidence="1">Catalyzes the sodium-dependent transport of glutamate.</text>
</comment>
<accession>A0A9X4E3R0</accession>
<feature type="transmembrane region" description="Helical" evidence="1">
    <location>
        <begin position="374"/>
        <end position="393"/>
    </location>
</feature>
<proteinExistence type="inferred from homology"/>
<keyword evidence="1" id="KW-0769">Symport</keyword>
<keyword evidence="1" id="KW-0812">Transmembrane</keyword>
<dbReference type="EMBL" id="JAPQFL010000002">
    <property type="protein sequence ID" value="MDD9327421.1"/>
    <property type="molecule type" value="Genomic_DNA"/>
</dbReference>
<keyword evidence="1" id="KW-0997">Cell inner membrane</keyword>
<dbReference type="GO" id="GO:0005886">
    <property type="term" value="C:plasma membrane"/>
    <property type="evidence" value="ECO:0007669"/>
    <property type="project" value="UniProtKB-SubCell"/>
</dbReference>
<keyword evidence="1" id="KW-1133">Transmembrane helix</keyword>
<feature type="transmembrane region" description="Helical" evidence="1">
    <location>
        <begin position="160"/>
        <end position="185"/>
    </location>
</feature>
<keyword evidence="1" id="KW-0406">Ion transport</keyword>
<keyword evidence="5" id="KW-1185">Reference proteome</keyword>
<dbReference type="Pfam" id="PF03616">
    <property type="entry name" value="Glt_symporter"/>
    <property type="match status" value="1"/>
</dbReference>
<gene>
    <name evidence="1 3" type="primary">gltS</name>
    <name evidence="3" type="ORF">ORY91_000818</name>
    <name evidence="4" type="ORF">V9W64_07705</name>
</gene>
<keyword evidence="1" id="KW-0029">Amino-acid transport</keyword>
<keyword evidence="1" id="KW-0813">Transport</keyword>
<keyword evidence="1" id="KW-0739">Sodium transport</keyword>
<dbReference type="RefSeq" id="WP_274584687.1">
    <property type="nucleotide sequence ID" value="NZ_CP145811.1"/>
</dbReference>
<keyword evidence="1" id="KW-0472">Membrane</keyword>